<feature type="transmembrane region" description="Helical" evidence="1">
    <location>
        <begin position="150"/>
        <end position="174"/>
    </location>
</feature>
<reference evidence="2 3" key="1">
    <citation type="submission" date="2019-07" db="EMBL/GenBank/DDBJ databases">
        <authorList>
            <person name="Jastrzebski P J."/>
            <person name="Paukszto L."/>
            <person name="Jastrzebski P J."/>
        </authorList>
    </citation>
    <scope>NUCLEOTIDE SEQUENCE [LARGE SCALE GENOMIC DNA]</scope>
    <source>
        <strain evidence="2 3">WMS-il1</strain>
    </source>
</reference>
<evidence type="ECO:0000313" key="2">
    <source>
        <dbReference type="EMBL" id="VUZ52303.1"/>
    </source>
</evidence>
<keyword evidence="1" id="KW-0472">Membrane</keyword>
<keyword evidence="3" id="KW-1185">Reference proteome</keyword>
<evidence type="ECO:0000313" key="3">
    <source>
        <dbReference type="Proteomes" id="UP000321570"/>
    </source>
</evidence>
<name>A0A564Z020_HYMDI</name>
<accession>A0A564Z020</accession>
<sequence>MGLQASILATVSSITKWTVRYENMGLLNVLFKPTGNSTFETNSNTNDIFNYLIDVTLERPLSLPVLQALPSKIGGSSEGVKVANANPNREPIILWTTVAIFLFLLICIITLQFVNYCCCCGRKDPKRALRRLQMAAVDAEFANKSSVCRITYLILMTISLLFLIASVVLIAIYFSSVNMVVTFIQSGNDLTSPNTLQESLKSAVNHITTFLDKGINSGEQSTTAALNSFTTQVQVRYLFGSNNEGLKKYVC</sequence>
<gene>
    <name evidence="2" type="ORF">WMSIL1_LOCUS10909</name>
</gene>
<keyword evidence="1" id="KW-0812">Transmembrane</keyword>
<evidence type="ECO:0000256" key="1">
    <source>
        <dbReference type="SAM" id="Phobius"/>
    </source>
</evidence>
<keyword evidence="1" id="KW-1133">Transmembrane helix</keyword>
<feature type="transmembrane region" description="Helical" evidence="1">
    <location>
        <begin position="92"/>
        <end position="117"/>
    </location>
</feature>
<evidence type="ECO:0008006" key="4">
    <source>
        <dbReference type="Google" id="ProtNLM"/>
    </source>
</evidence>
<dbReference type="AlphaFoldDB" id="A0A564Z020"/>
<dbReference type="EMBL" id="CABIJS010000488">
    <property type="protein sequence ID" value="VUZ52303.1"/>
    <property type="molecule type" value="Genomic_DNA"/>
</dbReference>
<protein>
    <recommendedName>
        <fullName evidence="4">Protein tweety homolog</fullName>
    </recommendedName>
</protein>
<dbReference type="Proteomes" id="UP000321570">
    <property type="component" value="Unassembled WGS sequence"/>
</dbReference>
<proteinExistence type="predicted"/>
<organism evidence="2 3">
    <name type="scientific">Hymenolepis diminuta</name>
    <name type="common">Rat tapeworm</name>
    <dbReference type="NCBI Taxonomy" id="6216"/>
    <lineage>
        <taxon>Eukaryota</taxon>
        <taxon>Metazoa</taxon>
        <taxon>Spiralia</taxon>
        <taxon>Lophotrochozoa</taxon>
        <taxon>Platyhelminthes</taxon>
        <taxon>Cestoda</taxon>
        <taxon>Eucestoda</taxon>
        <taxon>Cyclophyllidea</taxon>
        <taxon>Hymenolepididae</taxon>
        <taxon>Hymenolepis</taxon>
    </lineage>
</organism>